<dbReference type="GO" id="GO:0005737">
    <property type="term" value="C:cytoplasm"/>
    <property type="evidence" value="ECO:0007669"/>
    <property type="project" value="TreeGrafter"/>
</dbReference>
<dbReference type="InterPro" id="IPR008476">
    <property type="entry name" value="PBDC1_metazoa/fungi"/>
</dbReference>
<dbReference type="Pfam" id="PF04669">
    <property type="entry name" value="PBDC1"/>
    <property type="match status" value="1"/>
</dbReference>
<gene>
    <name evidence="2" type="ORF">DGYR_LOCUS2184</name>
</gene>
<dbReference type="EMBL" id="CAJFCJ010000003">
    <property type="protein sequence ID" value="CAD5113148.1"/>
    <property type="molecule type" value="Genomic_DNA"/>
</dbReference>
<organism evidence="2 3">
    <name type="scientific">Dimorphilus gyrociliatus</name>
    <dbReference type="NCBI Taxonomy" id="2664684"/>
    <lineage>
        <taxon>Eukaryota</taxon>
        <taxon>Metazoa</taxon>
        <taxon>Spiralia</taxon>
        <taxon>Lophotrochozoa</taxon>
        <taxon>Annelida</taxon>
        <taxon>Polychaeta</taxon>
        <taxon>Polychaeta incertae sedis</taxon>
        <taxon>Dinophilidae</taxon>
        <taxon>Dimorphilus</taxon>
    </lineage>
</organism>
<reference evidence="2 3" key="1">
    <citation type="submission" date="2020-08" db="EMBL/GenBank/DDBJ databases">
        <authorList>
            <person name="Hejnol A."/>
        </authorList>
    </citation>
    <scope>NUCLEOTIDE SEQUENCE [LARGE SCALE GENOMIC DNA]</scope>
</reference>
<evidence type="ECO:0000259" key="1">
    <source>
        <dbReference type="Pfam" id="PF04669"/>
    </source>
</evidence>
<dbReference type="PANTHER" id="PTHR13410:SF9">
    <property type="entry name" value="PROTEIN PBDC1"/>
    <property type="match status" value="1"/>
</dbReference>
<evidence type="ECO:0000313" key="2">
    <source>
        <dbReference type="EMBL" id="CAD5113148.1"/>
    </source>
</evidence>
<dbReference type="OrthoDB" id="10248897at2759"/>
<proteinExistence type="predicted"/>
<dbReference type="Proteomes" id="UP000549394">
    <property type="component" value="Unassembled WGS sequence"/>
</dbReference>
<comment type="caution">
    <text evidence="2">The sequence shown here is derived from an EMBL/GenBank/DDBJ whole genome shotgun (WGS) entry which is preliminary data.</text>
</comment>
<keyword evidence="3" id="KW-1185">Reference proteome</keyword>
<dbReference type="InterPro" id="IPR023139">
    <property type="entry name" value="PBDC1-like_dom_sf"/>
</dbReference>
<protein>
    <submittedName>
        <fullName evidence="2">DgyrCDS2339</fullName>
    </submittedName>
</protein>
<accession>A0A7I8V9Z5</accession>
<name>A0A7I8V9Z5_9ANNE</name>
<dbReference type="PANTHER" id="PTHR13410">
    <property type="entry name" value="PROTEIN PBDC1"/>
    <property type="match status" value="1"/>
</dbReference>
<dbReference type="Gene3D" id="1.10.3560.10">
    <property type="entry name" value="yst0336 like domain"/>
    <property type="match status" value="1"/>
</dbReference>
<dbReference type="InterPro" id="IPR021148">
    <property type="entry name" value="Polysacc_synth_dom"/>
</dbReference>
<evidence type="ECO:0000313" key="3">
    <source>
        <dbReference type="Proteomes" id="UP000549394"/>
    </source>
</evidence>
<feature type="domain" description="Polysaccharide biosynthesis" evidence="1">
    <location>
        <begin position="17"/>
        <end position="141"/>
    </location>
</feature>
<sequence length="143" mass="16722">MDIGKTKAEDYVNDSSLEMHWALKAYQHAETYQNLLEAVGDTKSLKLTKIDEHLYANFEKEFPDFELSIVEEQKIKTKEQKEKWRNFCNQYENCIPEWNMGTLLRSDCSKGVSPDNTFIVPRIQFLTIEVARNRRGLNKKIGS</sequence>
<dbReference type="AlphaFoldDB" id="A0A7I8V9Z5"/>